<evidence type="ECO:0000313" key="2">
    <source>
        <dbReference type="EMBL" id="UYG50325.1"/>
    </source>
</evidence>
<proteinExistence type="predicted"/>
<dbReference type="PANTHER" id="PTHR34610">
    <property type="entry name" value="SSL7007 PROTEIN"/>
    <property type="match status" value="1"/>
</dbReference>
<dbReference type="Pfam" id="PF13470">
    <property type="entry name" value="PIN_3"/>
    <property type="match status" value="1"/>
</dbReference>
<dbReference type="InterPro" id="IPR002850">
    <property type="entry name" value="PIN_toxin-like"/>
</dbReference>
<dbReference type="InterPro" id="IPR002716">
    <property type="entry name" value="PIN_dom"/>
</dbReference>
<protein>
    <submittedName>
        <fullName evidence="2">PIN domain-containing protein</fullName>
    </submittedName>
</protein>
<dbReference type="SUPFAM" id="SSF88723">
    <property type="entry name" value="PIN domain-like"/>
    <property type="match status" value="1"/>
</dbReference>
<name>A0ABY6G6E2_9BURK</name>
<gene>
    <name evidence="2" type="ORF">M9799_09420</name>
</gene>
<organism evidence="2 3">
    <name type="scientific">Comamonas endophytica</name>
    <dbReference type="NCBI Taxonomy" id="2949090"/>
    <lineage>
        <taxon>Bacteria</taxon>
        <taxon>Pseudomonadati</taxon>
        <taxon>Pseudomonadota</taxon>
        <taxon>Betaproteobacteria</taxon>
        <taxon>Burkholderiales</taxon>
        <taxon>Comamonadaceae</taxon>
        <taxon>Comamonas</taxon>
    </lineage>
</organism>
<sequence>MKIVLRWPHCNPGAGHPGPGPRPLVLDTNMVLDLLVFDDAAIAPVRALLAEGALRWIAHAAQRVELERVLGYPQIAPRVAFYGLSTDSVLAAFDSAVEYLPEAPAIRVICKDPDDQHFLALAAQHQALLLSKDKAVLTLRKRLAPLGATVGNILLWTPEADTAPVCAPAEAVAA</sequence>
<feature type="domain" description="PIN" evidence="1">
    <location>
        <begin position="24"/>
        <end position="130"/>
    </location>
</feature>
<reference evidence="2" key="1">
    <citation type="submission" date="2022-09" db="EMBL/GenBank/DDBJ databases">
        <title>The complete genome of Acidovorax sp. 5MLIR.</title>
        <authorList>
            <person name="Liu L."/>
            <person name="Yue J."/>
            <person name="Yang F."/>
            <person name="Yuan J."/>
            <person name="Li L."/>
        </authorList>
    </citation>
    <scope>NUCLEOTIDE SEQUENCE</scope>
    <source>
        <strain evidence="2">5MLIR</strain>
    </source>
</reference>
<accession>A0ABY6G6E2</accession>
<evidence type="ECO:0000313" key="3">
    <source>
        <dbReference type="Proteomes" id="UP001162800"/>
    </source>
</evidence>
<dbReference type="Proteomes" id="UP001162800">
    <property type="component" value="Chromosome"/>
</dbReference>
<dbReference type="RefSeq" id="WP_231041429.1">
    <property type="nucleotide sequence ID" value="NZ_CP106881.1"/>
</dbReference>
<keyword evidence="3" id="KW-1185">Reference proteome</keyword>
<dbReference type="EMBL" id="CP106881">
    <property type="protein sequence ID" value="UYG50325.1"/>
    <property type="molecule type" value="Genomic_DNA"/>
</dbReference>
<dbReference type="PANTHER" id="PTHR34610:SF3">
    <property type="entry name" value="SSL7007 PROTEIN"/>
    <property type="match status" value="1"/>
</dbReference>
<evidence type="ECO:0000259" key="1">
    <source>
        <dbReference type="Pfam" id="PF13470"/>
    </source>
</evidence>
<dbReference type="InterPro" id="IPR029060">
    <property type="entry name" value="PIN-like_dom_sf"/>
</dbReference>